<dbReference type="Proteomes" id="UP000825002">
    <property type="component" value="Unassembled WGS sequence"/>
</dbReference>
<proteinExistence type="inferred from homology"/>
<accession>A0ABQ7S8V0</accession>
<comment type="function">
    <text evidence="10">Component of the transcription regulatory histone acetylation (HAT) complex SAGA, a multiprotein complex that activates transcription by remodeling chromatin and mediating histone acetylation and deubiquitination. Within the SAGA complex, participates in a subcomplex that specifically deubiquitinates histone H2B. The SAGA complex is recruited to specific gene promoters by activators, where it is required for transcription.</text>
</comment>
<evidence type="ECO:0000256" key="9">
    <source>
        <dbReference type="ARBA" id="ARBA00023242"/>
    </source>
</evidence>
<keyword evidence="7 10" id="KW-0010">Activator</keyword>
<keyword evidence="3" id="KW-0863">Zinc-finger</keyword>
<keyword evidence="12" id="KW-1185">Reference proteome</keyword>
<dbReference type="EMBL" id="JAIFTH010000309">
    <property type="protein sequence ID" value="KAG9509854.1"/>
    <property type="molecule type" value="Genomic_DNA"/>
</dbReference>
<dbReference type="InterPro" id="IPR013246">
    <property type="entry name" value="SAGA_su_Sgf11"/>
</dbReference>
<dbReference type="PANTHER" id="PTHR46367">
    <property type="entry name" value="ATAXIN-7-LIKE PROTEIN 3"/>
    <property type="match status" value="1"/>
</dbReference>
<protein>
    <recommendedName>
        <fullName evidence="10">SAGA-associated factor 11</fullName>
    </recommendedName>
</protein>
<dbReference type="Pfam" id="PF08209">
    <property type="entry name" value="Sgf11"/>
    <property type="match status" value="1"/>
</dbReference>
<comment type="caution">
    <text evidence="11">The sequence shown here is derived from an EMBL/GenBank/DDBJ whole genome shotgun (WGS) entry which is preliminary data.</text>
</comment>
<gene>
    <name evidence="11" type="primary">Atxn7l3</name>
    <name evidence="11" type="ORF">GZH46_01617</name>
</gene>
<evidence type="ECO:0000256" key="6">
    <source>
        <dbReference type="ARBA" id="ARBA00023015"/>
    </source>
</evidence>
<evidence type="ECO:0000313" key="11">
    <source>
        <dbReference type="EMBL" id="KAG9509854.1"/>
    </source>
</evidence>
<feature type="non-terminal residue" evidence="11">
    <location>
        <position position="1"/>
    </location>
</feature>
<evidence type="ECO:0000256" key="3">
    <source>
        <dbReference type="ARBA" id="ARBA00022771"/>
    </source>
</evidence>
<keyword evidence="4" id="KW-0862">Zinc</keyword>
<name>A0ABQ7S8V0_9ACAR</name>
<evidence type="ECO:0000256" key="7">
    <source>
        <dbReference type="ARBA" id="ARBA00023159"/>
    </source>
</evidence>
<keyword evidence="9" id="KW-0539">Nucleus</keyword>
<keyword evidence="5" id="KW-0156">Chromatin regulator</keyword>
<dbReference type="Gene3D" id="3.30.160.60">
    <property type="entry name" value="Classic Zinc Finger"/>
    <property type="match status" value="1"/>
</dbReference>
<dbReference type="PANTHER" id="PTHR46367:SF1">
    <property type="entry name" value="ATAXIN-7-LIKE PROTEIN 3"/>
    <property type="match status" value="1"/>
</dbReference>
<keyword evidence="2" id="KW-0479">Metal-binding</keyword>
<sequence>MDEEILSTIIDNVIFGECLQVHRAAKLGLIFIEPEEDAFKIKDQVGSDVFGQPMQKKTYNIKCPNCDRNLAAGRLAPHLEKCISSKREGPRFEQQRSIH</sequence>
<evidence type="ECO:0000256" key="10">
    <source>
        <dbReference type="RuleBase" id="RU261113"/>
    </source>
</evidence>
<keyword evidence="8" id="KW-0804">Transcription</keyword>
<evidence type="ECO:0000256" key="1">
    <source>
        <dbReference type="ARBA" id="ARBA00004123"/>
    </source>
</evidence>
<dbReference type="InterPro" id="IPR051078">
    <property type="entry name" value="SGF11"/>
</dbReference>
<comment type="similarity">
    <text evidence="10">Belongs to the SGF11 family.</text>
</comment>
<comment type="subcellular location">
    <subcellularLocation>
        <location evidence="1 10">Nucleus</location>
    </subcellularLocation>
</comment>
<organism evidence="11 12">
    <name type="scientific">Fragariocoptes setiger</name>
    <dbReference type="NCBI Taxonomy" id="1670756"/>
    <lineage>
        <taxon>Eukaryota</taxon>
        <taxon>Metazoa</taxon>
        <taxon>Ecdysozoa</taxon>
        <taxon>Arthropoda</taxon>
        <taxon>Chelicerata</taxon>
        <taxon>Arachnida</taxon>
        <taxon>Acari</taxon>
        <taxon>Acariformes</taxon>
        <taxon>Trombidiformes</taxon>
        <taxon>Prostigmata</taxon>
        <taxon>Eupodina</taxon>
        <taxon>Eriophyoidea</taxon>
        <taxon>Phytoptidae</taxon>
        <taxon>Fragariocoptes</taxon>
    </lineage>
</organism>
<keyword evidence="6" id="KW-0805">Transcription regulation</keyword>
<evidence type="ECO:0000313" key="12">
    <source>
        <dbReference type="Proteomes" id="UP000825002"/>
    </source>
</evidence>
<evidence type="ECO:0000256" key="2">
    <source>
        <dbReference type="ARBA" id="ARBA00022723"/>
    </source>
</evidence>
<evidence type="ECO:0000256" key="4">
    <source>
        <dbReference type="ARBA" id="ARBA00022833"/>
    </source>
</evidence>
<comment type="subunit">
    <text evidence="10">Component of some SAGA transcription coactivator-HAT complexes.</text>
</comment>
<reference evidence="11 12" key="1">
    <citation type="submission" date="2020-10" db="EMBL/GenBank/DDBJ databases">
        <authorList>
            <person name="Klimov P.B."/>
            <person name="Dyachkov S.M."/>
            <person name="Chetverikov P.E."/>
        </authorList>
    </citation>
    <scope>NUCLEOTIDE SEQUENCE [LARGE SCALE GENOMIC DNA]</scope>
    <source>
        <strain evidence="11">BMOC 18-1129-001#AD2665</strain>
        <tissue evidence="11">Entire mites</tissue>
    </source>
</reference>
<evidence type="ECO:0000256" key="5">
    <source>
        <dbReference type="ARBA" id="ARBA00022853"/>
    </source>
</evidence>
<evidence type="ECO:0000256" key="8">
    <source>
        <dbReference type="ARBA" id="ARBA00023163"/>
    </source>
</evidence>